<dbReference type="PANTHER" id="PTHR43622:SF7">
    <property type="entry name" value="3-DEHYDROQUINATE SYNTHASE, CHLOROPLASTIC"/>
    <property type="match status" value="1"/>
</dbReference>
<keyword evidence="11" id="KW-0479">Metal-binding</keyword>
<evidence type="ECO:0000256" key="2">
    <source>
        <dbReference type="ARBA" id="ARBA00001911"/>
    </source>
</evidence>
<comment type="similarity">
    <text evidence="6">Belongs to the sugar phosphate cyclases superfamily. Dehydroquinate synthase family.</text>
</comment>
<comment type="subcellular location">
    <subcellularLocation>
        <location evidence="4">Cytoplasm</location>
    </subcellularLocation>
</comment>
<dbReference type="NCBIfam" id="TIGR01357">
    <property type="entry name" value="aroB"/>
    <property type="match status" value="1"/>
</dbReference>
<dbReference type="Proteomes" id="UP000241848">
    <property type="component" value="Unassembled WGS sequence"/>
</dbReference>
<sequence>MKANHEGATLHIRSSATTQSEILFDGDWPGRLREFGTRRLIVADEALGAEAQHLADMVEADQKLTVNMSEEAKTLNTVGQVYAWLGRVNATRDAVVVAAGGGVCTDLVGYAAATYLRGLSWAAVPTTLLAQVDAAIGGKVGVNTEWGKNLVGAFHLPRFVVVDPDFLSTLPVRQWRAGLGEVIKSALIRGGWLYEHLDSVRLKDIPAWRETIYQTVKVKVDIVNQDLYEEGPRMFLNFGHTVGHALENLLGYGTLTHGEAVGLGTLVALVLSERVRGLATEVRQQVMTWMGHWGLPTRLEPIQFTPLWEQMHRDKKARVSGLTWVLLDGVGSPCLVKDVPEAVVREAVLEVFDR</sequence>
<dbReference type="InterPro" id="IPR030960">
    <property type="entry name" value="DHQS/DOIS_N"/>
</dbReference>
<evidence type="ECO:0000256" key="11">
    <source>
        <dbReference type="ARBA" id="ARBA00022723"/>
    </source>
</evidence>
<evidence type="ECO:0000256" key="3">
    <source>
        <dbReference type="ARBA" id="ARBA00001941"/>
    </source>
</evidence>
<dbReference type="PIRSF" id="PIRSF001455">
    <property type="entry name" value="DHQ_synth"/>
    <property type="match status" value="1"/>
</dbReference>
<evidence type="ECO:0000256" key="13">
    <source>
        <dbReference type="ARBA" id="ARBA00022833"/>
    </source>
</evidence>
<accession>A0A2T2WPH7</accession>
<dbReference type="InterPro" id="IPR016037">
    <property type="entry name" value="DHQ_synth_AroB"/>
</dbReference>
<dbReference type="EC" id="4.2.3.4" evidence="7 18"/>
<keyword evidence="15" id="KW-0057">Aromatic amino acid biosynthesis</keyword>
<organism evidence="21 22">
    <name type="scientific">Sulfobacillus acidophilus</name>
    <dbReference type="NCBI Taxonomy" id="53633"/>
    <lineage>
        <taxon>Bacteria</taxon>
        <taxon>Bacillati</taxon>
        <taxon>Bacillota</taxon>
        <taxon>Clostridia</taxon>
        <taxon>Eubacteriales</taxon>
        <taxon>Clostridiales Family XVII. Incertae Sedis</taxon>
        <taxon>Sulfobacillus</taxon>
    </lineage>
</organism>
<dbReference type="Gene3D" id="3.40.50.1970">
    <property type="match status" value="1"/>
</dbReference>
<evidence type="ECO:0000259" key="19">
    <source>
        <dbReference type="Pfam" id="PF01761"/>
    </source>
</evidence>
<evidence type="ECO:0000256" key="16">
    <source>
        <dbReference type="ARBA" id="ARBA00023239"/>
    </source>
</evidence>
<evidence type="ECO:0000256" key="7">
    <source>
        <dbReference type="ARBA" id="ARBA00013031"/>
    </source>
</evidence>
<dbReference type="Gene3D" id="1.20.1090.10">
    <property type="entry name" value="Dehydroquinate synthase-like - alpha domain"/>
    <property type="match status" value="1"/>
</dbReference>
<comment type="pathway">
    <text evidence="5">Metabolic intermediate biosynthesis; chorismate biosynthesis; chorismate from D-erythrose 4-phosphate and phosphoenolpyruvate: step 2/7.</text>
</comment>
<dbReference type="GO" id="GO:0009073">
    <property type="term" value="P:aromatic amino acid family biosynthetic process"/>
    <property type="evidence" value="ECO:0007669"/>
    <property type="project" value="UniProtKB-KW"/>
</dbReference>
<keyword evidence="16" id="KW-0456">Lyase</keyword>
<evidence type="ECO:0000256" key="15">
    <source>
        <dbReference type="ARBA" id="ARBA00023141"/>
    </source>
</evidence>
<dbReference type="GO" id="GO:0003856">
    <property type="term" value="F:3-dehydroquinate synthase activity"/>
    <property type="evidence" value="ECO:0007669"/>
    <property type="project" value="UniProtKB-UniRule"/>
</dbReference>
<comment type="cofactor">
    <cofactor evidence="2">
        <name>NAD(+)</name>
        <dbReference type="ChEBI" id="CHEBI:57540"/>
    </cofactor>
</comment>
<evidence type="ECO:0000256" key="6">
    <source>
        <dbReference type="ARBA" id="ARBA00005412"/>
    </source>
</evidence>
<dbReference type="GO" id="GO:0009423">
    <property type="term" value="P:chorismate biosynthetic process"/>
    <property type="evidence" value="ECO:0007669"/>
    <property type="project" value="UniProtKB-UniRule"/>
</dbReference>
<dbReference type="PANTHER" id="PTHR43622">
    <property type="entry name" value="3-DEHYDROQUINATE SYNTHASE"/>
    <property type="match status" value="1"/>
</dbReference>
<protein>
    <recommendedName>
        <fullName evidence="8 18">3-dehydroquinate synthase</fullName>
        <ecNumber evidence="7 18">4.2.3.4</ecNumber>
    </recommendedName>
</protein>
<dbReference type="GO" id="GO:0008652">
    <property type="term" value="P:amino acid biosynthetic process"/>
    <property type="evidence" value="ECO:0007669"/>
    <property type="project" value="UniProtKB-KW"/>
</dbReference>
<evidence type="ECO:0000313" key="21">
    <source>
        <dbReference type="EMBL" id="PSR24136.1"/>
    </source>
</evidence>
<dbReference type="Pfam" id="PF24621">
    <property type="entry name" value="DHQS_C"/>
    <property type="match status" value="1"/>
</dbReference>
<proteinExistence type="inferred from homology"/>
<evidence type="ECO:0000256" key="1">
    <source>
        <dbReference type="ARBA" id="ARBA00001393"/>
    </source>
</evidence>
<name>A0A2T2WPH7_9FIRM</name>
<keyword evidence="12" id="KW-0547">Nucleotide-binding</keyword>
<dbReference type="GO" id="GO:0046872">
    <property type="term" value="F:metal ion binding"/>
    <property type="evidence" value="ECO:0007669"/>
    <property type="project" value="UniProtKB-KW"/>
</dbReference>
<evidence type="ECO:0000256" key="8">
    <source>
        <dbReference type="ARBA" id="ARBA00017684"/>
    </source>
</evidence>
<evidence type="ECO:0000256" key="17">
    <source>
        <dbReference type="ARBA" id="ARBA00023285"/>
    </source>
</evidence>
<dbReference type="EMBL" id="PXYV01000001">
    <property type="protein sequence ID" value="PSR24136.1"/>
    <property type="molecule type" value="Genomic_DNA"/>
</dbReference>
<keyword evidence="10" id="KW-0028">Amino-acid biosynthesis</keyword>
<feature type="domain" description="3-dehydroquinate synthase C-terminal" evidence="20">
    <location>
        <begin position="178"/>
        <end position="317"/>
    </location>
</feature>
<evidence type="ECO:0000313" key="22">
    <source>
        <dbReference type="Proteomes" id="UP000241848"/>
    </source>
</evidence>
<evidence type="ECO:0000256" key="18">
    <source>
        <dbReference type="NCBIfam" id="TIGR01357"/>
    </source>
</evidence>
<evidence type="ECO:0000256" key="14">
    <source>
        <dbReference type="ARBA" id="ARBA00023027"/>
    </source>
</evidence>
<evidence type="ECO:0000256" key="5">
    <source>
        <dbReference type="ARBA" id="ARBA00004661"/>
    </source>
</evidence>
<dbReference type="GO" id="GO:0000166">
    <property type="term" value="F:nucleotide binding"/>
    <property type="evidence" value="ECO:0007669"/>
    <property type="project" value="UniProtKB-KW"/>
</dbReference>
<dbReference type="InterPro" id="IPR050071">
    <property type="entry name" value="Dehydroquinate_synthase"/>
</dbReference>
<feature type="domain" description="3-dehydroquinate synthase N-terminal" evidence="19">
    <location>
        <begin position="64"/>
        <end position="176"/>
    </location>
</feature>
<dbReference type="SUPFAM" id="SSF56796">
    <property type="entry name" value="Dehydroquinate synthase-like"/>
    <property type="match status" value="1"/>
</dbReference>
<evidence type="ECO:0000259" key="20">
    <source>
        <dbReference type="Pfam" id="PF24621"/>
    </source>
</evidence>
<evidence type="ECO:0000256" key="12">
    <source>
        <dbReference type="ARBA" id="ARBA00022741"/>
    </source>
</evidence>
<dbReference type="GO" id="GO:0005737">
    <property type="term" value="C:cytoplasm"/>
    <property type="evidence" value="ECO:0007669"/>
    <property type="project" value="UniProtKB-SubCell"/>
</dbReference>
<keyword evidence="13" id="KW-0862">Zinc</keyword>
<dbReference type="CDD" id="cd08195">
    <property type="entry name" value="DHQS"/>
    <property type="match status" value="1"/>
</dbReference>
<keyword evidence="17" id="KW-0170">Cobalt</keyword>
<comment type="catalytic activity">
    <reaction evidence="1">
        <text>7-phospho-2-dehydro-3-deoxy-D-arabino-heptonate = 3-dehydroquinate + phosphate</text>
        <dbReference type="Rhea" id="RHEA:21968"/>
        <dbReference type="ChEBI" id="CHEBI:32364"/>
        <dbReference type="ChEBI" id="CHEBI:43474"/>
        <dbReference type="ChEBI" id="CHEBI:58394"/>
        <dbReference type="EC" id="4.2.3.4"/>
    </reaction>
</comment>
<evidence type="ECO:0000256" key="9">
    <source>
        <dbReference type="ARBA" id="ARBA00022490"/>
    </source>
</evidence>
<dbReference type="Pfam" id="PF01761">
    <property type="entry name" value="DHQ_synthase"/>
    <property type="match status" value="1"/>
</dbReference>
<dbReference type="AlphaFoldDB" id="A0A2T2WPH7"/>
<evidence type="ECO:0000256" key="10">
    <source>
        <dbReference type="ARBA" id="ARBA00022605"/>
    </source>
</evidence>
<comment type="cofactor">
    <cofactor evidence="3">
        <name>Co(2+)</name>
        <dbReference type="ChEBI" id="CHEBI:48828"/>
    </cofactor>
</comment>
<evidence type="ECO:0000256" key="4">
    <source>
        <dbReference type="ARBA" id="ARBA00004496"/>
    </source>
</evidence>
<keyword evidence="9" id="KW-0963">Cytoplasm</keyword>
<dbReference type="InterPro" id="IPR056179">
    <property type="entry name" value="DHQS_C"/>
</dbReference>
<gene>
    <name evidence="21" type="primary">aroB</name>
    <name evidence="21" type="ORF">C7B45_00550</name>
</gene>
<keyword evidence="14" id="KW-0520">NAD</keyword>
<reference evidence="21 22" key="1">
    <citation type="journal article" date="2014" name="BMC Genomics">
        <title>Comparison of environmental and isolate Sulfobacillus genomes reveals diverse carbon, sulfur, nitrogen, and hydrogen metabolisms.</title>
        <authorList>
            <person name="Justice N.B."/>
            <person name="Norman A."/>
            <person name="Brown C.T."/>
            <person name="Singh A."/>
            <person name="Thomas B.C."/>
            <person name="Banfield J.F."/>
        </authorList>
    </citation>
    <scope>NUCLEOTIDE SEQUENCE [LARGE SCALE GENOMIC DNA]</scope>
    <source>
        <strain evidence="21">AMDSBA3</strain>
    </source>
</reference>
<comment type="caution">
    <text evidence="21">The sequence shown here is derived from an EMBL/GenBank/DDBJ whole genome shotgun (WGS) entry which is preliminary data.</text>
</comment>
<dbReference type="InterPro" id="IPR030963">
    <property type="entry name" value="DHQ_synth_fam"/>
</dbReference>